<dbReference type="PANTHER" id="PTHR42796">
    <property type="entry name" value="FUMARYLACETOACETATE HYDROLASE DOMAIN-CONTAINING PROTEIN 2A-RELATED"/>
    <property type="match status" value="1"/>
</dbReference>
<dbReference type="OrthoDB" id="5197601at2"/>
<evidence type="ECO:0000259" key="3">
    <source>
        <dbReference type="Pfam" id="PF01557"/>
    </source>
</evidence>
<organism evidence="4 5">
    <name type="scientific">Bradyrhizobium ivorense</name>
    <dbReference type="NCBI Taxonomy" id="2511166"/>
    <lineage>
        <taxon>Bacteria</taxon>
        <taxon>Pseudomonadati</taxon>
        <taxon>Pseudomonadota</taxon>
        <taxon>Alphaproteobacteria</taxon>
        <taxon>Hyphomicrobiales</taxon>
        <taxon>Nitrobacteraceae</taxon>
        <taxon>Bradyrhizobium</taxon>
    </lineage>
</organism>
<dbReference type="EC" id="4.3.2.3" evidence="4"/>
<dbReference type="FunFam" id="3.90.850.10:FF:000012">
    <property type="entry name" value="Putative 2-hydroxyhepta-2,4-diene-1,7-dioate isomerase"/>
    <property type="match status" value="1"/>
</dbReference>
<accession>A0A508SUB2</accession>
<evidence type="ECO:0000313" key="5">
    <source>
        <dbReference type="Proteomes" id="UP000328092"/>
    </source>
</evidence>
<dbReference type="AlphaFoldDB" id="A0A508SUB2"/>
<proteinExistence type="inferred from homology"/>
<dbReference type="GO" id="GO:0050385">
    <property type="term" value="F:ureidoglycolate lyase activity"/>
    <property type="evidence" value="ECO:0007669"/>
    <property type="project" value="UniProtKB-EC"/>
</dbReference>
<name>A0A508SUB2_9BRAD</name>
<dbReference type="GO" id="GO:0046872">
    <property type="term" value="F:metal ion binding"/>
    <property type="evidence" value="ECO:0007669"/>
    <property type="project" value="UniProtKB-KW"/>
</dbReference>
<feature type="domain" description="Fumarylacetoacetase-like C-terminal" evidence="3">
    <location>
        <begin position="72"/>
        <end position="277"/>
    </location>
</feature>
<protein>
    <submittedName>
        <fullName evidence="4">Ureidoglycolate lyase</fullName>
        <ecNumber evidence="4">4.3.2.3</ecNumber>
    </submittedName>
</protein>
<dbReference type="PANTHER" id="PTHR42796:SF4">
    <property type="entry name" value="FUMARYLACETOACETATE HYDROLASE DOMAIN-CONTAINING PROTEIN 2A"/>
    <property type="match status" value="1"/>
</dbReference>
<dbReference type="Proteomes" id="UP000328092">
    <property type="component" value="Unassembled WGS sequence"/>
</dbReference>
<comment type="caution">
    <text evidence="4">The sequence shown here is derived from an EMBL/GenBank/DDBJ whole genome shotgun (WGS) entry which is preliminary data.</text>
</comment>
<dbReference type="SUPFAM" id="SSF56529">
    <property type="entry name" value="FAH"/>
    <property type="match status" value="1"/>
</dbReference>
<evidence type="ECO:0000256" key="1">
    <source>
        <dbReference type="ARBA" id="ARBA00010211"/>
    </source>
</evidence>
<reference evidence="4" key="1">
    <citation type="submission" date="2019-02" db="EMBL/GenBank/DDBJ databases">
        <authorList>
            <person name="Pothier F.J."/>
        </authorList>
    </citation>
    <scope>NUCLEOTIDE SEQUENCE</scope>
    <source>
        <strain evidence="4">CI-1B</strain>
    </source>
</reference>
<evidence type="ECO:0000256" key="2">
    <source>
        <dbReference type="ARBA" id="ARBA00022723"/>
    </source>
</evidence>
<dbReference type="InterPro" id="IPR011234">
    <property type="entry name" value="Fumarylacetoacetase-like_C"/>
</dbReference>
<evidence type="ECO:0000313" key="4">
    <source>
        <dbReference type="EMBL" id="VIO66199.1"/>
    </source>
</evidence>
<dbReference type="InterPro" id="IPR036663">
    <property type="entry name" value="Fumarylacetoacetase_C_sf"/>
</dbReference>
<keyword evidence="4" id="KW-0456">Lyase</keyword>
<keyword evidence="5" id="KW-1185">Reference proteome</keyword>
<dbReference type="Gene3D" id="3.90.850.10">
    <property type="entry name" value="Fumarylacetoacetase-like, C-terminal domain"/>
    <property type="match status" value="1"/>
</dbReference>
<dbReference type="RefSeq" id="WP_139486705.1">
    <property type="nucleotide sequence ID" value="NZ_CAADFB020000054.1"/>
</dbReference>
<dbReference type="InterPro" id="IPR051121">
    <property type="entry name" value="FAH"/>
</dbReference>
<dbReference type="GO" id="GO:0044281">
    <property type="term" value="P:small molecule metabolic process"/>
    <property type="evidence" value="ECO:0007669"/>
    <property type="project" value="UniProtKB-ARBA"/>
</dbReference>
<keyword evidence="2" id="KW-0479">Metal-binding</keyword>
<sequence>MKLVRYGEKGAEKPGLIDKSGQLRDLSAHIKDLTGDAYAPESLKKLAGLDAASLPAVSGKPRFGAPVTGISKFVAIGLNYSDHAKETGAAIPTEPIIFMKASTSLCGPNDAVEKPRGSTKLDWEVEIAAIIGTRAKYVSEADALNYVAGYCVCNDVSERHFQAERLGQWTKGKSHDTFGPVGPWLATKDEIADVQNLSMWLDVNGQRRQTGNTKTMIFSMAQCISYLSQFMTLLPGDIVTTGTPPGVGLGMKPPQFLNVGDVVTLGIEGLGEQRQEIIAA</sequence>
<dbReference type="EMBL" id="CAADFC020000004">
    <property type="protein sequence ID" value="VIO66199.1"/>
    <property type="molecule type" value="Genomic_DNA"/>
</dbReference>
<comment type="similarity">
    <text evidence="1">Belongs to the FAH family.</text>
</comment>
<dbReference type="Pfam" id="PF01557">
    <property type="entry name" value="FAA_hydrolase"/>
    <property type="match status" value="1"/>
</dbReference>
<gene>
    <name evidence="4" type="ORF">CI1B_13120</name>
</gene>